<dbReference type="HAMAP" id="MF_01201">
    <property type="entry name" value="Ala_racemase"/>
    <property type="match status" value="1"/>
</dbReference>
<dbReference type="InterPro" id="IPR009006">
    <property type="entry name" value="Ala_racemase/Decarboxylase_C"/>
</dbReference>
<sequence>MSGLAEAVVDLGAIADNVRTVAAVTDTALMAVVKADGFGHGAVPVARAALRAGATWLGVTSAAEALALRGAGITAPTLSWLHRPNDDFDKLINAGVDVGVSTTTHLHAVADAALRLGVPATVQLKADTGLTRNGAGRDEWPDLVTWARKYEVEGGVRVRGVWSHLADADVPGTPGLARQVRTFSEALRLARGAGLDPDLVHLANSAAALSAPRTRFDLCRIGLALYGVDPFGALGPGAFGLRAALTLRTTVVNVKRVAAGTGVSYGPEYVTAAPTTLALLPLGYADGLPRATEGRAQVWLGGRRCPVVGRIAMDQCVVDAGDLPVAIGDPVVVFGPGDDDTTPPTVAEWARWAGTNPHEILTGIGARVGRDHLQERADVA</sequence>
<evidence type="ECO:0000259" key="7">
    <source>
        <dbReference type="SMART" id="SM01005"/>
    </source>
</evidence>
<dbReference type="GO" id="GO:0005829">
    <property type="term" value="C:cytosol"/>
    <property type="evidence" value="ECO:0007669"/>
    <property type="project" value="TreeGrafter"/>
</dbReference>
<comment type="similarity">
    <text evidence="4">Belongs to the alanine racemase family.</text>
</comment>
<dbReference type="InterPro" id="IPR029066">
    <property type="entry name" value="PLP-binding_barrel"/>
</dbReference>
<evidence type="ECO:0000256" key="4">
    <source>
        <dbReference type="HAMAP-Rule" id="MF_01201"/>
    </source>
</evidence>
<feature type="active site" description="Proton acceptor; specific for L-alanine" evidence="4">
    <location>
        <position position="265"/>
    </location>
</feature>
<evidence type="ECO:0000256" key="5">
    <source>
        <dbReference type="PIRSR" id="PIRSR600821-50"/>
    </source>
</evidence>
<evidence type="ECO:0000313" key="9">
    <source>
        <dbReference type="Proteomes" id="UP000003448"/>
    </source>
</evidence>
<dbReference type="GO" id="GO:0008784">
    <property type="term" value="F:alanine racemase activity"/>
    <property type="evidence" value="ECO:0007669"/>
    <property type="project" value="UniProtKB-UniRule"/>
</dbReference>
<proteinExistence type="inferred from homology"/>
<comment type="function">
    <text evidence="4">Catalyzes the interconversion of L-alanine and D-alanine. May also act on other amino acids.</text>
</comment>
<comment type="catalytic activity">
    <reaction evidence="4">
        <text>L-alanine = D-alanine</text>
        <dbReference type="Rhea" id="RHEA:20249"/>
        <dbReference type="ChEBI" id="CHEBI:57416"/>
        <dbReference type="ChEBI" id="CHEBI:57972"/>
        <dbReference type="EC" id="5.1.1.1"/>
    </reaction>
</comment>
<dbReference type="Gene3D" id="2.40.37.10">
    <property type="entry name" value="Lyase, Ornithine Decarboxylase, Chain A, domain 1"/>
    <property type="match status" value="1"/>
</dbReference>
<gene>
    <name evidence="8" type="primary">alr</name>
    <name evidence="8" type="ORF">MILUP08_44250</name>
</gene>
<dbReference type="STRING" id="1150864.MILUP08_44250"/>
<keyword evidence="2 4" id="KW-0663">Pyridoxal phosphate</keyword>
<reference evidence="9" key="1">
    <citation type="journal article" date="2012" name="J. Bacteriol.">
        <title>Genome Sequence of Micromonospora lupini Lupac 08, Isolated from Root Nodules of Lupinus angustifolius.</title>
        <authorList>
            <person name="Alonso-Vega P."/>
            <person name="Normand P."/>
            <person name="Bacigalupe R."/>
            <person name="Pujic P."/>
            <person name="Lajus A."/>
            <person name="Vallenet D."/>
            <person name="Carro L."/>
            <person name="Coll P."/>
            <person name="Trujillo M.E."/>
        </authorList>
    </citation>
    <scope>NUCLEOTIDE SEQUENCE [LARGE SCALE GENOMIC DNA]</scope>
    <source>
        <strain evidence="9">Lupac 08</strain>
    </source>
</reference>
<comment type="caution">
    <text evidence="8">The sequence shown here is derived from an EMBL/GenBank/DDBJ whole genome shotgun (WGS) entry which is preliminary data.</text>
</comment>
<feature type="binding site" evidence="4 6">
    <location>
        <position position="132"/>
    </location>
    <ligand>
        <name>substrate</name>
    </ligand>
</feature>
<dbReference type="InterPro" id="IPR001608">
    <property type="entry name" value="Ala_racemase_N"/>
</dbReference>
<dbReference type="EC" id="5.1.1.1" evidence="4"/>
<dbReference type="SUPFAM" id="SSF51419">
    <property type="entry name" value="PLP-binding barrel"/>
    <property type="match status" value="1"/>
</dbReference>
<dbReference type="SMART" id="SM01005">
    <property type="entry name" value="Ala_racemase_C"/>
    <property type="match status" value="1"/>
</dbReference>
<keyword evidence="3 4" id="KW-0413">Isomerase</keyword>
<dbReference type="EMBL" id="CAIE01000035">
    <property type="protein sequence ID" value="CCH19375.1"/>
    <property type="molecule type" value="Genomic_DNA"/>
</dbReference>
<feature type="modified residue" description="N6-(pyridoxal phosphate)lysine" evidence="4 5">
    <location>
        <position position="34"/>
    </location>
</feature>
<dbReference type="PANTHER" id="PTHR30511">
    <property type="entry name" value="ALANINE RACEMASE"/>
    <property type="match status" value="1"/>
</dbReference>
<protein>
    <recommendedName>
        <fullName evidence="4">Alanine racemase</fullName>
        <ecNumber evidence="4">5.1.1.1</ecNumber>
    </recommendedName>
</protein>
<dbReference type="GO" id="GO:0030170">
    <property type="term" value="F:pyridoxal phosphate binding"/>
    <property type="evidence" value="ECO:0007669"/>
    <property type="project" value="UniProtKB-UniRule"/>
</dbReference>
<keyword evidence="9" id="KW-1185">Reference proteome</keyword>
<dbReference type="RefSeq" id="WP_007461391.1">
    <property type="nucleotide sequence ID" value="NZ_HF570108.1"/>
</dbReference>
<dbReference type="InterPro" id="IPR011079">
    <property type="entry name" value="Ala_racemase_C"/>
</dbReference>
<dbReference type="NCBIfam" id="TIGR00492">
    <property type="entry name" value="alr"/>
    <property type="match status" value="1"/>
</dbReference>
<dbReference type="PANTHER" id="PTHR30511:SF0">
    <property type="entry name" value="ALANINE RACEMASE, CATABOLIC-RELATED"/>
    <property type="match status" value="1"/>
</dbReference>
<dbReference type="AlphaFoldDB" id="I0L6C8"/>
<dbReference type="Pfam" id="PF01168">
    <property type="entry name" value="Ala_racemase_N"/>
    <property type="match status" value="1"/>
</dbReference>
<evidence type="ECO:0000256" key="6">
    <source>
        <dbReference type="PIRSR" id="PIRSR600821-52"/>
    </source>
</evidence>
<dbReference type="SUPFAM" id="SSF50621">
    <property type="entry name" value="Alanine racemase C-terminal domain-like"/>
    <property type="match status" value="1"/>
</dbReference>
<dbReference type="OrthoDB" id="9813814at2"/>
<dbReference type="GO" id="GO:0009252">
    <property type="term" value="P:peptidoglycan biosynthetic process"/>
    <property type="evidence" value="ECO:0007669"/>
    <property type="project" value="TreeGrafter"/>
</dbReference>
<evidence type="ECO:0000256" key="2">
    <source>
        <dbReference type="ARBA" id="ARBA00022898"/>
    </source>
</evidence>
<dbReference type="Pfam" id="PF00842">
    <property type="entry name" value="Ala_racemase_C"/>
    <property type="match status" value="1"/>
</dbReference>
<organism evidence="8 9">
    <name type="scientific">Micromonospora lupini str. Lupac 08</name>
    <dbReference type="NCBI Taxonomy" id="1150864"/>
    <lineage>
        <taxon>Bacteria</taxon>
        <taxon>Bacillati</taxon>
        <taxon>Actinomycetota</taxon>
        <taxon>Actinomycetes</taxon>
        <taxon>Micromonosporales</taxon>
        <taxon>Micromonosporaceae</taxon>
        <taxon>Micromonospora</taxon>
    </lineage>
</organism>
<dbReference type="eggNOG" id="COG0787">
    <property type="taxonomic scope" value="Bacteria"/>
</dbReference>
<dbReference type="PRINTS" id="PR00992">
    <property type="entry name" value="ALARACEMASE"/>
</dbReference>
<evidence type="ECO:0000256" key="1">
    <source>
        <dbReference type="ARBA" id="ARBA00001933"/>
    </source>
</evidence>
<dbReference type="CDD" id="cd00430">
    <property type="entry name" value="PLPDE_III_AR"/>
    <property type="match status" value="1"/>
</dbReference>
<comment type="pathway">
    <text evidence="4">Amino-acid biosynthesis; D-alanine biosynthesis; D-alanine from L-alanine: step 1/1.</text>
</comment>
<dbReference type="Proteomes" id="UP000003448">
    <property type="component" value="Unassembled WGS sequence"/>
</dbReference>
<name>I0L6C8_9ACTN</name>
<evidence type="ECO:0000313" key="8">
    <source>
        <dbReference type="EMBL" id="CCH19375.1"/>
    </source>
</evidence>
<feature type="binding site" evidence="4 6">
    <location>
        <position position="313"/>
    </location>
    <ligand>
        <name>substrate</name>
    </ligand>
</feature>
<evidence type="ECO:0000256" key="3">
    <source>
        <dbReference type="ARBA" id="ARBA00023235"/>
    </source>
</evidence>
<feature type="domain" description="Alanine racemase C-terminal" evidence="7">
    <location>
        <begin position="244"/>
        <end position="373"/>
    </location>
</feature>
<comment type="cofactor">
    <cofactor evidence="1 4 5">
        <name>pyridoxal 5'-phosphate</name>
        <dbReference type="ChEBI" id="CHEBI:597326"/>
    </cofactor>
</comment>
<accession>I0L6C8</accession>
<feature type="active site" description="Proton acceptor; specific for D-alanine" evidence="4">
    <location>
        <position position="34"/>
    </location>
</feature>
<dbReference type="Gene3D" id="3.20.20.10">
    <property type="entry name" value="Alanine racemase"/>
    <property type="match status" value="1"/>
</dbReference>
<dbReference type="InterPro" id="IPR000821">
    <property type="entry name" value="Ala_racemase"/>
</dbReference>
<dbReference type="UniPathway" id="UPA00042">
    <property type="reaction ID" value="UER00497"/>
</dbReference>
<dbReference type="GO" id="GO:0030632">
    <property type="term" value="P:D-alanine biosynthetic process"/>
    <property type="evidence" value="ECO:0007669"/>
    <property type="project" value="UniProtKB-UniRule"/>
</dbReference>